<dbReference type="GO" id="GO:0016491">
    <property type="term" value="F:oxidoreductase activity"/>
    <property type="evidence" value="ECO:0007669"/>
    <property type="project" value="UniProtKB-KW"/>
</dbReference>
<dbReference type="STRING" id="861266.ARTSIC4J27_392"/>
<reference evidence="6" key="1">
    <citation type="journal article" date="2014" name="Genome Announc.">
        <title>Genome Sequence of Arthrobacter siccitolerans 4J27, a Xeroprotectant-Producing Desiccation-Tolerant Microorganism.</title>
        <authorList>
            <person name="Manzanera M."/>
            <person name="Santa-Cruz-Calvo L."/>
            <person name="Vilchez J.I."/>
            <person name="Garcia-Fontana C."/>
            <person name="Silva-Castro G.A."/>
            <person name="Calvo C."/>
            <person name="Gonzalez-Lopez J."/>
        </authorList>
    </citation>
    <scope>NUCLEOTIDE SEQUENCE [LARGE SCALE GENOMIC DNA]</scope>
    <source>
        <strain evidence="6">4J27</strain>
    </source>
</reference>
<evidence type="ECO:0000256" key="1">
    <source>
        <dbReference type="ARBA" id="ARBA00006484"/>
    </source>
</evidence>
<sequence length="281" mass="29851">MGLLENKVAFITGAARGQGRSHAIRLAKEGADIIALDICSQDVTTIKYDLATRADLDETVRLVEGLGGRIVAGVGDVRELAQVQKVVDEGLEAFGHIDIVCANAGVGSGAVSWEVTEENWREVIDINLTGVFNTTRATLPSMIERGQGGSIIMTSSTAGIIAYPNTAAYSASKHGVIGLMKVLAQDLGPHNIRVNAVCPTNVNTRMIRNQALFDMFAPHIENPGVDDVRGAFASLNALPDLPWIESSDVSEAVLWLSSDHAKFITGISLPVDAGNTVKKGY</sequence>
<keyword evidence="3" id="KW-0520">NAD</keyword>
<dbReference type="PANTHER" id="PTHR24321:SF8">
    <property type="entry name" value="ESTRADIOL 17-BETA-DEHYDROGENASE 8-RELATED"/>
    <property type="match status" value="1"/>
</dbReference>
<dbReference type="InterPro" id="IPR002347">
    <property type="entry name" value="SDR_fam"/>
</dbReference>
<dbReference type="PANTHER" id="PTHR24321">
    <property type="entry name" value="DEHYDROGENASES, SHORT CHAIN"/>
    <property type="match status" value="1"/>
</dbReference>
<dbReference type="AlphaFoldDB" id="A0A024GYD0"/>
<dbReference type="InterPro" id="IPR036291">
    <property type="entry name" value="NAD(P)-bd_dom_sf"/>
</dbReference>
<dbReference type="FunFam" id="3.40.50.720:FF:000084">
    <property type="entry name" value="Short-chain dehydrogenase reductase"/>
    <property type="match status" value="1"/>
</dbReference>
<proteinExistence type="inferred from homology"/>
<dbReference type="CDD" id="cd05233">
    <property type="entry name" value="SDR_c"/>
    <property type="match status" value="1"/>
</dbReference>
<dbReference type="PROSITE" id="PS00061">
    <property type="entry name" value="ADH_SHORT"/>
    <property type="match status" value="1"/>
</dbReference>
<keyword evidence="2" id="KW-0560">Oxidoreductase</keyword>
<evidence type="ECO:0000313" key="5">
    <source>
        <dbReference type="EMBL" id="CCQ44466.1"/>
    </source>
</evidence>
<evidence type="ECO:0000256" key="3">
    <source>
        <dbReference type="ARBA" id="ARBA00023027"/>
    </source>
</evidence>
<dbReference type="InterPro" id="IPR020904">
    <property type="entry name" value="Sc_DH/Rdtase_CS"/>
</dbReference>
<comment type="similarity">
    <text evidence="1 4">Belongs to the short-chain dehydrogenases/reductases (SDR) family.</text>
</comment>
<dbReference type="NCBIfam" id="TIGR03971">
    <property type="entry name" value="SDR_subfam_1"/>
    <property type="match status" value="1"/>
</dbReference>
<dbReference type="EMBL" id="CAQI01000027">
    <property type="protein sequence ID" value="CCQ44466.1"/>
    <property type="molecule type" value="Genomic_DNA"/>
</dbReference>
<organism evidence="5 6">
    <name type="scientific">Pseudarthrobacter siccitolerans</name>
    <dbReference type="NCBI Taxonomy" id="861266"/>
    <lineage>
        <taxon>Bacteria</taxon>
        <taxon>Bacillati</taxon>
        <taxon>Actinomycetota</taxon>
        <taxon>Actinomycetes</taxon>
        <taxon>Micrococcales</taxon>
        <taxon>Micrococcaceae</taxon>
        <taxon>Pseudarthrobacter</taxon>
    </lineage>
</organism>
<evidence type="ECO:0000256" key="4">
    <source>
        <dbReference type="RuleBase" id="RU000363"/>
    </source>
</evidence>
<dbReference type="InterPro" id="IPR023985">
    <property type="entry name" value="SDR_subfam_1"/>
</dbReference>
<dbReference type="Pfam" id="PF00106">
    <property type="entry name" value="adh_short"/>
    <property type="match status" value="1"/>
</dbReference>
<dbReference type="Proteomes" id="UP000035722">
    <property type="component" value="Unassembled WGS sequence"/>
</dbReference>
<gene>
    <name evidence="5" type="primary">limC</name>
    <name evidence="5" type="ORF">ARTSIC4J27_392</name>
</gene>
<dbReference type="PRINTS" id="PR00081">
    <property type="entry name" value="GDHRDH"/>
</dbReference>
<accession>A0A024GYD0</accession>
<dbReference type="Gene3D" id="3.40.50.720">
    <property type="entry name" value="NAD(P)-binding Rossmann-like Domain"/>
    <property type="match status" value="1"/>
</dbReference>
<dbReference type="RefSeq" id="WP_050053539.1">
    <property type="nucleotide sequence ID" value="NZ_CAQI01000027.1"/>
</dbReference>
<name>A0A024GYD0_9MICC</name>
<evidence type="ECO:0000313" key="6">
    <source>
        <dbReference type="Proteomes" id="UP000035722"/>
    </source>
</evidence>
<dbReference type="SUPFAM" id="SSF51735">
    <property type="entry name" value="NAD(P)-binding Rossmann-fold domains"/>
    <property type="match status" value="1"/>
</dbReference>
<comment type="caution">
    <text evidence="5">The sequence shown here is derived from an EMBL/GenBank/DDBJ whole genome shotgun (WGS) entry which is preliminary data.</text>
</comment>
<evidence type="ECO:0000256" key="2">
    <source>
        <dbReference type="ARBA" id="ARBA00023002"/>
    </source>
</evidence>
<keyword evidence="6" id="KW-1185">Reference proteome</keyword>
<dbReference type="NCBIfam" id="NF009467">
    <property type="entry name" value="PRK12826.1-3"/>
    <property type="match status" value="1"/>
</dbReference>
<dbReference type="PRINTS" id="PR00080">
    <property type="entry name" value="SDRFAMILY"/>
</dbReference>
<protein>
    <submittedName>
        <fullName evidence="5">(-)-trans-carveol dehydrogenase</fullName>
    </submittedName>
</protein>
<dbReference type="OrthoDB" id="517007at2"/>